<evidence type="ECO:0000256" key="1">
    <source>
        <dbReference type="SAM" id="Phobius"/>
    </source>
</evidence>
<feature type="transmembrane region" description="Helical" evidence="1">
    <location>
        <begin position="157"/>
        <end position="181"/>
    </location>
</feature>
<dbReference type="KEGG" id="mcui:G8O30_11895"/>
<protein>
    <submittedName>
        <fullName evidence="2">Uncharacterized protein</fullName>
    </submittedName>
</protein>
<proteinExistence type="predicted"/>
<evidence type="ECO:0000313" key="3">
    <source>
        <dbReference type="Proteomes" id="UP000593626"/>
    </source>
</evidence>
<evidence type="ECO:0000313" key="2">
    <source>
        <dbReference type="EMBL" id="QPC47604.1"/>
    </source>
</evidence>
<dbReference type="RefSeq" id="WP_239672275.1">
    <property type="nucleotide sequence ID" value="NZ_CP049742.1"/>
</dbReference>
<keyword evidence="1" id="KW-1133">Transmembrane helix</keyword>
<accession>A0A7S8CCT2</accession>
<feature type="transmembrane region" description="Helical" evidence="1">
    <location>
        <begin position="187"/>
        <end position="205"/>
    </location>
</feature>
<feature type="transmembrane region" description="Helical" evidence="1">
    <location>
        <begin position="51"/>
        <end position="73"/>
    </location>
</feature>
<keyword evidence="1" id="KW-0472">Membrane</keyword>
<reference evidence="2 3" key="1">
    <citation type="submission" date="2019-07" db="EMBL/GenBank/DDBJ databases">
        <title>Genome sequence of 2 isolates from Red Sea Mangroves.</title>
        <authorList>
            <person name="Sefrji F."/>
            <person name="Michoud G."/>
            <person name="Merlino G."/>
            <person name="Daffonchio D."/>
        </authorList>
    </citation>
    <scope>NUCLEOTIDE SEQUENCE [LARGE SCALE GENOMIC DNA]</scope>
    <source>
        <strain evidence="2 3">R1DC41</strain>
    </source>
</reference>
<keyword evidence="3" id="KW-1185">Reference proteome</keyword>
<dbReference type="AlphaFoldDB" id="A0A7S8CCT2"/>
<dbReference type="EMBL" id="CP049742">
    <property type="protein sequence ID" value="QPC47604.1"/>
    <property type="molecule type" value="Genomic_DNA"/>
</dbReference>
<feature type="transmembrane region" description="Helical" evidence="1">
    <location>
        <begin position="128"/>
        <end position="145"/>
    </location>
</feature>
<organism evidence="2 3">
    <name type="scientific">Mangrovibacillus cuniculi</name>
    <dbReference type="NCBI Taxonomy" id="2593652"/>
    <lineage>
        <taxon>Bacteria</taxon>
        <taxon>Bacillati</taxon>
        <taxon>Bacillota</taxon>
        <taxon>Bacilli</taxon>
        <taxon>Bacillales</taxon>
        <taxon>Bacillaceae</taxon>
        <taxon>Mangrovibacillus</taxon>
    </lineage>
</organism>
<gene>
    <name evidence="2" type="ORF">G8O30_11895</name>
</gene>
<name>A0A7S8CCT2_9BACI</name>
<dbReference type="Proteomes" id="UP000593626">
    <property type="component" value="Chromosome"/>
</dbReference>
<feature type="transmembrane region" description="Helical" evidence="1">
    <location>
        <begin position="85"/>
        <end position="108"/>
    </location>
</feature>
<keyword evidence="1" id="KW-0812">Transmembrane</keyword>
<sequence>MNKALQFFLSFTFFSVVLLSLSDISNSAEKINRIFFNNEGLLTYFVNFTQGLFAFVITTGAILVIYIICILYIMKHFEKWKKQILTYIAIYSIVANGVFVSYWGLLLWKINNDLHGVEYTWFHQLDDLIFLVKLPLVILIWVLLLQKKFKESTYPLLAVTSLIAGVILGMLTIGRVFIIYGEPLYDQQIWLAISGVLIPLIYFLLAKKKQK</sequence>